<gene>
    <name evidence="1" type="ORF">NEF87_003673</name>
</gene>
<sequence length="140" mass="15987">MKIYLAIKYHPDNTNREFITELANKLENAGIDSIIAVKDLEQWGKIHFTPQKLMDLSFKQIDLCDALVLEFSEKGVGLGIEAGYCYARKIPIYVIAKQGSDISNTIQGIATEIYLYDQLSELDEYFEKINLSFQRQIEAS</sequence>
<dbReference type="Proteomes" id="UP001208689">
    <property type="component" value="Chromosome"/>
</dbReference>
<accession>A0ABY6HVM9</accession>
<dbReference type="EMBL" id="CP104013">
    <property type="protein sequence ID" value="UYP47388.1"/>
    <property type="molecule type" value="Genomic_DNA"/>
</dbReference>
<name>A0ABY6HVM9_9ARCH</name>
<reference evidence="1" key="1">
    <citation type="submission" date="2022-09" db="EMBL/GenBank/DDBJ databases">
        <title>Actin cytoskeleton and complex cell architecture in an #Asgard archaeon.</title>
        <authorList>
            <person name="Ponce Toledo R.I."/>
            <person name="Schleper C."/>
            <person name="Rodrigues Oliveira T."/>
            <person name="Wollweber F."/>
            <person name="Xu J."/>
            <person name="Rittmann S."/>
            <person name="Klingl A."/>
            <person name="Pilhofer M."/>
        </authorList>
    </citation>
    <scope>NUCLEOTIDE SEQUENCE</scope>
    <source>
        <strain evidence="1">B-35</strain>
    </source>
</reference>
<evidence type="ECO:0000313" key="2">
    <source>
        <dbReference type="Proteomes" id="UP001208689"/>
    </source>
</evidence>
<keyword evidence="2" id="KW-1185">Reference proteome</keyword>
<organism evidence="1 2">
    <name type="scientific">Candidatus Lokiarchaeum ossiferum</name>
    <dbReference type="NCBI Taxonomy" id="2951803"/>
    <lineage>
        <taxon>Archaea</taxon>
        <taxon>Promethearchaeati</taxon>
        <taxon>Promethearchaeota</taxon>
        <taxon>Promethearchaeia</taxon>
        <taxon>Promethearchaeales</taxon>
        <taxon>Promethearchaeaceae</taxon>
        <taxon>Candidatus Lokiarchaeum</taxon>
    </lineage>
</organism>
<protein>
    <recommendedName>
        <fullName evidence="3">Nucleoside 2-deoxyribosyltransferase</fullName>
    </recommendedName>
</protein>
<dbReference type="Gene3D" id="3.40.50.450">
    <property type="match status" value="1"/>
</dbReference>
<evidence type="ECO:0008006" key="3">
    <source>
        <dbReference type="Google" id="ProtNLM"/>
    </source>
</evidence>
<evidence type="ECO:0000313" key="1">
    <source>
        <dbReference type="EMBL" id="UYP47388.1"/>
    </source>
</evidence>
<dbReference type="SUPFAM" id="SSF52309">
    <property type="entry name" value="N-(deoxy)ribosyltransferase-like"/>
    <property type="match status" value="1"/>
</dbReference>
<proteinExistence type="predicted"/>